<dbReference type="EMBL" id="QFFJ01000002">
    <property type="protein sequence ID" value="RBL90319.1"/>
    <property type="molecule type" value="Genomic_DNA"/>
</dbReference>
<dbReference type="PANTHER" id="PTHR43861">
    <property type="entry name" value="TRANS-ACONITATE 2-METHYLTRANSFERASE-RELATED"/>
    <property type="match status" value="1"/>
</dbReference>
<dbReference type="Proteomes" id="UP000253410">
    <property type="component" value="Unassembled WGS sequence"/>
</dbReference>
<proteinExistence type="predicted"/>
<dbReference type="PANTHER" id="PTHR43861:SF1">
    <property type="entry name" value="TRANS-ACONITATE 2-METHYLTRANSFERASE"/>
    <property type="match status" value="1"/>
</dbReference>
<sequence length="215" mass="24152">MEEHFQPNKTAMAVGVFDKNARTYQDKFMDIQLYHDTLDLFCQRISRQQANILEIGCGPGNVTRYLLQQRPDFRILATDLAPNMLALARENNPGATFQLMDGREVRSLEQPFDGIVAGFLLPYLSREETTTLISDAAATLNPGGVLYLSTMEDDYARSGIRTSSSGDQLYQYFHEADYLLKAFAENGLQLIDLQRKMYPAHDGSTVTDLILLAGK</sequence>
<gene>
    <name evidence="4" type="ORF">DF182_28040</name>
</gene>
<accession>A0A365XVD5</accession>
<organism evidence="4 5">
    <name type="scientific">Chitinophaga flava</name>
    <dbReference type="NCBI Taxonomy" id="2259036"/>
    <lineage>
        <taxon>Bacteria</taxon>
        <taxon>Pseudomonadati</taxon>
        <taxon>Bacteroidota</taxon>
        <taxon>Chitinophagia</taxon>
        <taxon>Chitinophagales</taxon>
        <taxon>Chitinophagaceae</taxon>
        <taxon>Chitinophaga</taxon>
    </lineage>
</organism>
<dbReference type="InterPro" id="IPR041698">
    <property type="entry name" value="Methyltransf_25"/>
</dbReference>
<evidence type="ECO:0000313" key="4">
    <source>
        <dbReference type="EMBL" id="RBL90319.1"/>
    </source>
</evidence>
<evidence type="ECO:0000259" key="3">
    <source>
        <dbReference type="Pfam" id="PF13649"/>
    </source>
</evidence>
<evidence type="ECO:0000256" key="1">
    <source>
        <dbReference type="ARBA" id="ARBA00022603"/>
    </source>
</evidence>
<evidence type="ECO:0000313" key="5">
    <source>
        <dbReference type="Proteomes" id="UP000253410"/>
    </source>
</evidence>
<evidence type="ECO:0000256" key="2">
    <source>
        <dbReference type="ARBA" id="ARBA00022679"/>
    </source>
</evidence>
<dbReference type="CDD" id="cd02440">
    <property type="entry name" value="AdoMet_MTases"/>
    <property type="match status" value="1"/>
</dbReference>
<dbReference type="Pfam" id="PF13649">
    <property type="entry name" value="Methyltransf_25"/>
    <property type="match status" value="1"/>
</dbReference>
<keyword evidence="5" id="KW-1185">Reference proteome</keyword>
<dbReference type="AlphaFoldDB" id="A0A365XVD5"/>
<name>A0A365XVD5_9BACT</name>
<reference evidence="4 5" key="1">
    <citation type="submission" date="2018-05" db="EMBL/GenBank/DDBJ databases">
        <title>Chitinophaga sp. K3CV102501T nov., isolated from isolated from a monsoon evergreen broad-leaved forest soil.</title>
        <authorList>
            <person name="Lv Y."/>
        </authorList>
    </citation>
    <scope>NUCLEOTIDE SEQUENCE [LARGE SCALE GENOMIC DNA]</scope>
    <source>
        <strain evidence="4 5">GDMCC 1.1325</strain>
    </source>
</reference>
<comment type="caution">
    <text evidence="4">The sequence shown here is derived from an EMBL/GenBank/DDBJ whole genome shotgun (WGS) entry which is preliminary data.</text>
</comment>
<dbReference type="InterPro" id="IPR029063">
    <property type="entry name" value="SAM-dependent_MTases_sf"/>
</dbReference>
<dbReference type="GO" id="GO:0008168">
    <property type="term" value="F:methyltransferase activity"/>
    <property type="evidence" value="ECO:0007669"/>
    <property type="project" value="UniProtKB-KW"/>
</dbReference>
<keyword evidence="2 4" id="KW-0808">Transferase</keyword>
<dbReference type="Gene3D" id="3.40.50.150">
    <property type="entry name" value="Vaccinia Virus protein VP39"/>
    <property type="match status" value="1"/>
</dbReference>
<dbReference type="GO" id="GO:0032259">
    <property type="term" value="P:methylation"/>
    <property type="evidence" value="ECO:0007669"/>
    <property type="project" value="UniProtKB-KW"/>
</dbReference>
<feature type="domain" description="Methyltransferase" evidence="3">
    <location>
        <begin position="52"/>
        <end position="144"/>
    </location>
</feature>
<dbReference type="SUPFAM" id="SSF53335">
    <property type="entry name" value="S-adenosyl-L-methionine-dependent methyltransferases"/>
    <property type="match status" value="1"/>
</dbReference>
<protein>
    <submittedName>
        <fullName evidence="4">Class I SAM-dependent methyltransferase</fullName>
    </submittedName>
</protein>
<keyword evidence="1 4" id="KW-0489">Methyltransferase</keyword>
<dbReference type="OrthoDB" id="9789123at2"/>
<dbReference type="RefSeq" id="WP_113619067.1">
    <property type="nucleotide sequence ID" value="NZ_QFFJ01000002.1"/>
</dbReference>